<keyword evidence="10" id="KW-0028">Amino-acid biosynthesis</keyword>
<dbReference type="GO" id="GO:0009088">
    <property type="term" value="P:threonine biosynthetic process"/>
    <property type="evidence" value="ECO:0007669"/>
    <property type="project" value="UniProtKB-UniPathway"/>
</dbReference>
<dbReference type="Proteomes" id="UP000005631">
    <property type="component" value="Chromosome"/>
</dbReference>
<feature type="binding site" evidence="8">
    <location>
        <position position="123"/>
    </location>
    <ligand>
        <name>substrate</name>
    </ligand>
</feature>
<name>G8R006_OWEHD</name>
<proteinExistence type="inferred from homology"/>
<evidence type="ECO:0000256" key="8">
    <source>
        <dbReference type="PIRSR" id="PIRSR000726-1"/>
    </source>
</evidence>
<evidence type="ECO:0000256" key="2">
    <source>
        <dbReference type="ARBA" id="ARBA00010122"/>
    </source>
</evidence>
<evidence type="ECO:0000256" key="7">
    <source>
        <dbReference type="ARBA" id="ARBA00047872"/>
    </source>
</evidence>
<dbReference type="InterPro" id="IPR045865">
    <property type="entry name" value="ACT-like_dom_sf"/>
</dbReference>
<dbReference type="InterPro" id="IPR001341">
    <property type="entry name" value="Asp_kinase"/>
</dbReference>
<evidence type="ECO:0000256" key="10">
    <source>
        <dbReference type="RuleBase" id="RU004249"/>
    </source>
</evidence>
<evidence type="ECO:0000256" key="1">
    <source>
        <dbReference type="ARBA" id="ARBA00004766"/>
    </source>
</evidence>
<comment type="pathway">
    <text evidence="10">Amino-acid biosynthesis; L-threonine biosynthesis; L-threonine from L-aspartate: step 1/5.</text>
</comment>
<dbReference type="GO" id="GO:0005524">
    <property type="term" value="F:ATP binding"/>
    <property type="evidence" value="ECO:0007669"/>
    <property type="project" value="UniProtKB-KW"/>
</dbReference>
<dbReference type="InterPro" id="IPR005260">
    <property type="entry name" value="Asp_kin_monofn"/>
</dbReference>
<comment type="catalytic activity">
    <reaction evidence="7 9">
        <text>L-aspartate + ATP = 4-phospho-L-aspartate + ADP</text>
        <dbReference type="Rhea" id="RHEA:23776"/>
        <dbReference type="ChEBI" id="CHEBI:29991"/>
        <dbReference type="ChEBI" id="CHEBI:30616"/>
        <dbReference type="ChEBI" id="CHEBI:57535"/>
        <dbReference type="ChEBI" id="CHEBI:456216"/>
        <dbReference type="EC" id="2.7.2.4"/>
    </reaction>
</comment>
<dbReference type="AlphaFoldDB" id="G8R006"/>
<dbReference type="InterPro" id="IPR036393">
    <property type="entry name" value="AceGlu_kinase-like_sf"/>
</dbReference>
<comment type="similarity">
    <text evidence="2 9">Belongs to the aspartokinase family.</text>
</comment>
<dbReference type="PANTHER" id="PTHR21499:SF59">
    <property type="entry name" value="ASPARTOKINASE"/>
    <property type="match status" value="1"/>
</dbReference>
<dbReference type="UniPathway" id="UPA00050">
    <property type="reaction ID" value="UER00461"/>
</dbReference>
<feature type="binding site" evidence="8">
    <location>
        <begin position="7"/>
        <end position="10"/>
    </location>
    <ligand>
        <name>ATP</name>
        <dbReference type="ChEBI" id="CHEBI:30616"/>
    </ligand>
</feature>
<feature type="domain" description="Aspartate/glutamate/uridylate kinase" evidence="11">
    <location>
        <begin position="3"/>
        <end position="279"/>
    </location>
</feature>
<dbReference type="Gene3D" id="3.40.1160.10">
    <property type="entry name" value="Acetylglutamate kinase-like"/>
    <property type="match status" value="1"/>
</dbReference>
<evidence type="ECO:0000313" key="13">
    <source>
        <dbReference type="Proteomes" id="UP000005631"/>
    </source>
</evidence>
<evidence type="ECO:0000259" key="11">
    <source>
        <dbReference type="Pfam" id="PF00696"/>
    </source>
</evidence>
<dbReference type="GO" id="GO:0009090">
    <property type="term" value="P:homoserine biosynthetic process"/>
    <property type="evidence" value="ECO:0007669"/>
    <property type="project" value="TreeGrafter"/>
</dbReference>
<dbReference type="HOGENOM" id="CLU_009116_6_0_10"/>
<keyword evidence="3 9" id="KW-0808">Transferase</keyword>
<evidence type="ECO:0000256" key="6">
    <source>
        <dbReference type="ARBA" id="ARBA00022840"/>
    </source>
</evidence>
<dbReference type="GO" id="GO:0009089">
    <property type="term" value="P:lysine biosynthetic process via diaminopimelate"/>
    <property type="evidence" value="ECO:0007669"/>
    <property type="project" value="UniProtKB-UniPathway"/>
</dbReference>
<accession>G8R006</accession>
<dbReference type="EC" id="2.7.2.4" evidence="9"/>
<keyword evidence="5 9" id="KW-0418">Kinase</keyword>
<dbReference type="CDD" id="cd04243">
    <property type="entry name" value="AAK_AK-HSDH-like"/>
    <property type="match status" value="1"/>
</dbReference>
<dbReference type="InterPro" id="IPR042199">
    <property type="entry name" value="AsparK_Bifunc_asparK/hSer_DH"/>
</dbReference>
<dbReference type="SUPFAM" id="SSF55021">
    <property type="entry name" value="ACT-like"/>
    <property type="match status" value="1"/>
</dbReference>
<keyword evidence="6 8" id="KW-0067">ATP-binding</keyword>
<dbReference type="STRING" id="926562.Oweho_1658"/>
<dbReference type="KEGG" id="oho:Oweho_1658"/>
<dbReference type="SUPFAM" id="SSF53633">
    <property type="entry name" value="Carbamate kinase-like"/>
    <property type="match status" value="1"/>
</dbReference>
<dbReference type="PIRSF" id="PIRSF000726">
    <property type="entry name" value="Asp_kin"/>
    <property type="match status" value="1"/>
</dbReference>
<evidence type="ECO:0000256" key="9">
    <source>
        <dbReference type="RuleBase" id="RU003448"/>
    </source>
</evidence>
<dbReference type="UniPathway" id="UPA00051">
    <property type="reaction ID" value="UER00462"/>
</dbReference>
<gene>
    <name evidence="12" type="ordered locus">Oweho_1658</name>
</gene>
<keyword evidence="4 8" id="KW-0547">Nucleotide-binding</keyword>
<comment type="pathway">
    <text evidence="10">Amino-acid biosynthesis; L-methionine biosynthesis via de novo pathway; L-homoserine from L-aspartate: step 1/3.</text>
</comment>
<dbReference type="UniPathway" id="UPA00034">
    <property type="reaction ID" value="UER00015"/>
</dbReference>
<sequence length="418" mass="47149">MRMKVFKFGGASVKDAESVKNVANVLGHFPGEEILIVVSAMGKTTNALEELVQKFYNGKEGCSDIITKIKQDHFSIIDELFPSDEHRVHNDIEILITQLQIITQGTPEGNFNQVYDQIVSFGELISTKIVSSYLNSSGYQNKWLDARRLIRTDQNFRFARVDWSFTERMVKDTIKPGNRYVIQGFIGSDDDLNPTTLGREGSDYTASVLGYVLGAEEVVIWKDVPGVLNGDPKVFDNVELLNEISYREAIELAYYGASVIHPKTIQPLQKKLIPLRVKSFVNPSEVGTLIREGSDLSPFLPCFIKKDNQTLITISTRDLAFIVEDHLSMIYKTLHQFGVRVNMTQNTAISSSFCINNDPITVPKLIEELGKDFDITYNEGVNLYSVRHYDDNAVSRVKKSGEILLEQISRNTYQVVTI</sequence>
<dbReference type="PANTHER" id="PTHR21499">
    <property type="entry name" value="ASPARTATE KINASE"/>
    <property type="match status" value="1"/>
</dbReference>
<organism evidence="12 13">
    <name type="scientific">Owenweeksia hongkongensis (strain DSM 17368 / CIP 108786 / JCM 12287 / NRRL B-23963 / UST20020801)</name>
    <dbReference type="NCBI Taxonomy" id="926562"/>
    <lineage>
        <taxon>Bacteria</taxon>
        <taxon>Pseudomonadati</taxon>
        <taxon>Bacteroidota</taxon>
        <taxon>Flavobacteriia</taxon>
        <taxon>Flavobacteriales</taxon>
        <taxon>Owenweeksiaceae</taxon>
        <taxon>Owenweeksia</taxon>
    </lineage>
</organism>
<dbReference type="GO" id="GO:0005829">
    <property type="term" value="C:cytosol"/>
    <property type="evidence" value="ECO:0007669"/>
    <property type="project" value="TreeGrafter"/>
</dbReference>
<protein>
    <recommendedName>
        <fullName evidence="9">Aspartokinase</fullName>
        <ecNumber evidence="9">2.7.2.4</ecNumber>
    </recommendedName>
</protein>
<reference evidence="12 13" key="1">
    <citation type="journal article" date="2012" name="Stand. Genomic Sci.">
        <title>Genome sequence of the orange-pigmented seawater bacterium Owenweeksia hongkongensis type strain (UST20020801(T)).</title>
        <authorList>
            <person name="Riedel T."/>
            <person name="Held B."/>
            <person name="Nolan M."/>
            <person name="Lucas S."/>
            <person name="Lapidus A."/>
            <person name="Tice H."/>
            <person name="Del Rio T.G."/>
            <person name="Cheng J.F."/>
            <person name="Han C."/>
            <person name="Tapia R."/>
            <person name="Goodwin L.A."/>
            <person name="Pitluck S."/>
            <person name="Liolios K."/>
            <person name="Mavromatis K."/>
            <person name="Pagani I."/>
            <person name="Ivanova N."/>
            <person name="Mikhailova N."/>
            <person name="Pati A."/>
            <person name="Chen A."/>
            <person name="Palaniappan K."/>
            <person name="Rohde M."/>
            <person name="Tindall B.J."/>
            <person name="Detter J.C."/>
            <person name="Goker M."/>
            <person name="Woyke T."/>
            <person name="Bristow J."/>
            <person name="Eisen J.A."/>
            <person name="Markowitz V."/>
            <person name="Hugenholtz P."/>
            <person name="Klenk H.P."/>
            <person name="Kyrpides N.C."/>
        </authorList>
    </citation>
    <scope>NUCLEOTIDE SEQUENCE</scope>
    <source>
        <strain evidence="13">DSM 17368 / JCM 12287 / NRRL B-23963</strain>
    </source>
</reference>
<dbReference type="NCBIfam" id="TIGR00657">
    <property type="entry name" value="asp_kinases"/>
    <property type="match status" value="1"/>
</dbReference>
<evidence type="ECO:0000256" key="5">
    <source>
        <dbReference type="ARBA" id="ARBA00022777"/>
    </source>
</evidence>
<dbReference type="PATRIC" id="fig|926562.3.peg.1662"/>
<feature type="binding site" evidence="8">
    <location>
        <position position="45"/>
    </location>
    <ligand>
        <name>substrate</name>
    </ligand>
</feature>
<comment type="pathway">
    <text evidence="1 10">Amino-acid biosynthesis; L-lysine biosynthesis via DAP pathway; (S)-tetrahydrodipicolinate from L-aspartate: step 1/4.</text>
</comment>
<dbReference type="Gene3D" id="1.20.120.1320">
    <property type="entry name" value="Aspartokinase, catalytic domain"/>
    <property type="match status" value="1"/>
</dbReference>
<dbReference type="EMBL" id="CP003156">
    <property type="protein sequence ID" value="AEV32646.1"/>
    <property type="molecule type" value="Genomic_DNA"/>
</dbReference>
<dbReference type="GO" id="GO:0004072">
    <property type="term" value="F:aspartate kinase activity"/>
    <property type="evidence" value="ECO:0007669"/>
    <property type="project" value="UniProtKB-EC"/>
</dbReference>
<dbReference type="InterPro" id="IPR001048">
    <property type="entry name" value="Asp/Glu/Uridylate_kinase"/>
</dbReference>
<evidence type="ECO:0000313" key="12">
    <source>
        <dbReference type="EMBL" id="AEV32646.1"/>
    </source>
</evidence>
<dbReference type="Pfam" id="PF00696">
    <property type="entry name" value="AA_kinase"/>
    <property type="match status" value="1"/>
</dbReference>
<dbReference type="eggNOG" id="COG0527">
    <property type="taxonomic scope" value="Bacteria"/>
</dbReference>
<keyword evidence="13" id="KW-1185">Reference proteome</keyword>
<evidence type="ECO:0000256" key="4">
    <source>
        <dbReference type="ARBA" id="ARBA00022741"/>
    </source>
</evidence>
<evidence type="ECO:0000256" key="3">
    <source>
        <dbReference type="ARBA" id="ARBA00022679"/>
    </source>
</evidence>